<accession>A0ABQ9GRL9</accession>
<evidence type="ECO:0000313" key="1">
    <source>
        <dbReference type="EMBL" id="KAJ8874634.1"/>
    </source>
</evidence>
<sequence length="657" mass="72821">MAGLCSVYAGDSVRGDRSCPEYRTVNALSFAGKRRICTDVESSDNILVRFYPNLTRRQSTTSRNCVHNRLHTAKAAVTATQRGDRMYVDNQEIQADPRSRVLLNSARLPPRRFGFNSRPGHSGFSHVGIVPDNAVGRRVFSGISPIAPTLSIRRCSIPTSITLIGSQDLARALVTRFKIRGGERAGGQRAADHVAAYRLYDRSSPGFLPHRVLCSLVGSISVHAHTAITQRSAVAQSAGAPPLCGLEGSGFKSQAWNGCQFKLRHKVVCKPSPDKPSAITLRDRYDGNTARLARRSDEALEVRVSVARIAPSLLSLGHKSNRAPVRAWRLATRSVEQRRNSRVGETEEPRENPLTSIIAWHDSHLLLNLKIYKPDTCVTTIEACSVLRYRVAYSNITGPPLKVEVKQLPMEHCTRLYSSGAVLHRQLLYFNLKVTFWLVAYGKTARQLSTLRIETTCLPTRRTGSIRERVALGFSHVGIAQYDAAGRRVFSGISRFSRHLTPTLLHTHIAALSSALKTSISKENHLKEKKMSFRTTVKMYPVPWKGLTQSRRRESPPWTGTKIETAQRVVVNSPGLRPRPFLSNQPPIFTALVTEMRIGVKLTWHQPARSVHIGPVRSPRPLPHQKVSSVCFSSVCLGDASPYHASLPISNPKCVFG</sequence>
<dbReference type="EMBL" id="JARBHB010000010">
    <property type="protein sequence ID" value="KAJ8874634.1"/>
    <property type="molecule type" value="Genomic_DNA"/>
</dbReference>
<gene>
    <name evidence="1" type="ORF">PR048_025500</name>
</gene>
<comment type="caution">
    <text evidence="1">The sequence shown here is derived from an EMBL/GenBank/DDBJ whole genome shotgun (WGS) entry which is preliminary data.</text>
</comment>
<organism evidence="1 2">
    <name type="scientific">Dryococelus australis</name>
    <dbReference type="NCBI Taxonomy" id="614101"/>
    <lineage>
        <taxon>Eukaryota</taxon>
        <taxon>Metazoa</taxon>
        <taxon>Ecdysozoa</taxon>
        <taxon>Arthropoda</taxon>
        <taxon>Hexapoda</taxon>
        <taxon>Insecta</taxon>
        <taxon>Pterygota</taxon>
        <taxon>Neoptera</taxon>
        <taxon>Polyneoptera</taxon>
        <taxon>Phasmatodea</taxon>
        <taxon>Verophasmatodea</taxon>
        <taxon>Anareolatae</taxon>
        <taxon>Phasmatidae</taxon>
        <taxon>Eurycanthinae</taxon>
        <taxon>Dryococelus</taxon>
    </lineage>
</organism>
<proteinExistence type="predicted"/>
<protein>
    <submittedName>
        <fullName evidence="1">Uncharacterized protein</fullName>
    </submittedName>
</protein>
<evidence type="ECO:0000313" key="2">
    <source>
        <dbReference type="Proteomes" id="UP001159363"/>
    </source>
</evidence>
<keyword evidence="2" id="KW-1185">Reference proteome</keyword>
<name>A0ABQ9GRL9_9NEOP</name>
<reference evidence="1 2" key="1">
    <citation type="submission" date="2023-02" db="EMBL/GenBank/DDBJ databases">
        <title>LHISI_Scaffold_Assembly.</title>
        <authorList>
            <person name="Stuart O.P."/>
            <person name="Cleave R."/>
            <person name="Magrath M.J.L."/>
            <person name="Mikheyev A.S."/>
        </authorList>
    </citation>
    <scope>NUCLEOTIDE SEQUENCE [LARGE SCALE GENOMIC DNA]</scope>
    <source>
        <strain evidence="1">Daus_M_001</strain>
        <tissue evidence="1">Leg muscle</tissue>
    </source>
</reference>
<dbReference type="Proteomes" id="UP001159363">
    <property type="component" value="Chromosome 9"/>
</dbReference>